<dbReference type="AlphaFoldDB" id="A0A2P2JP37"/>
<dbReference type="EMBL" id="GGEC01014755">
    <property type="protein sequence ID" value="MBW95238.1"/>
    <property type="molecule type" value="Transcribed_RNA"/>
</dbReference>
<protein>
    <submittedName>
        <fullName evidence="1">Cx9C motif-containing protein 4</fullName>
    </submittedName>
</protein>
<reference evidence="1" key="1">
    <citation type="submission" date="2018-02" db="EMBL/GenBank/DDBJ databases">
        <title>Rhizophora mucronata_Transcriptome.</title>
        <authorList>
            <person name="Meera S.P."/>
            <person name="Sreeshan A."/>
            <person name="Augustine A."/>
        </authorList>
    </citation>
    <scope>NUCLEOTIDE SEQUENCE</scope>
    <source>
        <tissue evidence="1">Leaf</tissue>
    </source>
</reference>
<sequence length="62" mass="6963">MPWDFLVLSVMGETDNALVDSMYTSDMDRLTSEFASEGQTQKHNALTCNCISHSIFADFRSP</sequence>
<dbReference type="EMBL" id="GGEC01014756">
    <property type="protein sequence ID" value="MBW95239.1"/>
    <property type="molecule type" value="Transcribed_RNA"/>
</dbReference>
<evidence type="ECO:0000313" key="1">
    <source>
        <dbReference type="EMBL" id="MBW95238.1"/>
    </source>
</evidence>
<proteinExistence type="predicted"/>
<organism evidence="1">
    <name type="scientific">Rhizophora mucronata</name>
    <name type="common">Asiatic mangrove</name>
    <dbReference type="NCBI Taxonomy" id="61149"/>
    <lineage>
        <taxon>Eukaryota</taxon>
        <taxon>Viridiplantae</taxon>
        <taxon>Streptophyta</taxon>
        <taxon>Embryophyta</taxon>
        <taxon>Tracheophyta</taxon>
        <taxon>Spermatophyta</taxon>
        <taxon>Magnoliopsida</taxon>
        <taxon>eudicotyledons</taxon>
        <taxon>Gunneridae</taxon>
        <taxon>Pentapetalae</taxon>
        <taxon>rosids</taxon>
        <taxon>fabids</taxon>
        <taxon>Malpighiales</taxon>
        <taxon>Rhizophoraceae</taxon>
        <taxon>Rhizophora</taxon>
    </lineage>
</organism>
<accession>A0A2P2JP37</accession>
<name>A0A2P2JP37_RHIMU</name>